<dbReference type="AlphaFoldDB" id="A0A6L8SZ27"/>
<evidence type="ECO:0000313" key="1">
    <source>
        <dbReference type="EMBL" id="MZL32255.1"/>
    </source>
</evidence>
<reference evidence="1 2" key="1">
    <citation type="journal article" date="2019" name="Nat. Med.">
        <title>A library of human gut bacterial isolates paired with longitudinal multiomics data enables mechanistic microbiome research.</title>
        <authorList>
            <person name="Poyet M."/>
            <person name="Groussin M."/>
            <person name="Gibbons S.M."/>
            <person name="Avila-Pacheco J."/>
            <person name="Jiang X."/>
            <person name="Kearney S.M."/>
            <person name="Perrotta A.R."/>
            <person name="Berdy B."/>
            <person name="Zhao S."/>
            <person name="Lieberman T.D."/>
            <person name="Swanson P.K."/>
            <person name="Smith M."/>
            <person name="Roesemann S."/>
            <person name="Alexander J.E."/>
            <person name="Rich S.A."/>
            <person name="Livny J."/>
            <person name="Vlamakis H."/>
            <person name="Clish C."/>
            <person name="Bullock K."/>
            <person name="Deik A."/>
            <person name="Scott J."/>
            <person name="Pierce K.A."/>
            <person name="Xavier R.J."/>
            <person name="Alm E.J."/>
        </authorList>
    </citation>
    <scope>NUCLEOTIDE SEQUENCE [LARGE SCALE GENOMIC DNA]</scope>
    <source>
        <strain evidence="1 2">BIOML-A1</strain>
    </source>
</reference>
<dbReference type="Proteomes" id="UP000477285">
    <property type="component" value="Unassembled WGS sequence"/>
</dbReference>
<sequence>MIDMSELTESVKGYIEGLQDVLQRKYQISEDKALNMITSSYIMDSLIDYPEETLHDDIEAHADNIYEDQVSKTERLLLEAGYEGTIFFTNPSYEDAFLGISSDDRAIYDYEKMVESLVNHEDMTEDEAREFIDYNATFYIEGGPIILYRLEE</sequence>
<organism evidence="1 2">
    <name type="scientific">Blautia wexlerae</name>
    <dbReference type="NCBI Taxonomy" id="418240"/>
    <lineage>
        <taxon>Bacteria</taxon>
        <taxon>Bacillati</taxon>
        <taxon>Bacillota</taxon>
        <taxon>Clostridia</taxon>
        <taxon>Lachnospirales</taxon>
        <taxon>Lachnospiraceae</taxon>
        <taxon>Blautia</taxon>
    </lineage>
</organism>
<protein>
    <submittedName>
        <fullName evidence="1">Uncharacterized protein</fullName>
    </submittedName>
</protein>
<accession>A0A6L8SZ27</accession>
<evidence type="ECO:0000313" key="2">
    <source>
        <dbReference type="Proteomes" id="UP000477285"/>
    </source>
</evidence>
<comment type="caution">
    <text evidence="1">The sequence shown here is derived from an EMBL/GenBank/DDBJ whole genome shotgun (WGS) entry which is preliminary data.</text>
</comment>
<dbReference type="RefSeq" id="WP_161233375.1">
    <property type="nucleotide sequence ID" value="NZ_JBDGAG010000006.1"/>
</dbReference>
<name>A0A6L8SZ27_9FIRM</name>
<proteinExistence type="predicted"/>
<dbReference type="EMBL" id="WWVQ01000005">
    <property type="protein sequence ID" value="MZL32255.1"/>
    <property type="molecule type" value="Genomic_DNA"/>
</dbReference>
<gene>
    <name evidence="1" type="ORF">GT728_03345</name>
</gene>